<dbReference type="EMBL" id="CAFBOS010000127">
    <property type="protein sequence ID" value="CAB5005283.1"/>
    <property type="molecule type" value="Genomic_DNA"/>
</dbReference>
<dbReference type="EMBL" id="CAEZYR010000134">
    <property type="protein sequence ID" value="CAB4765073.1"/>
    <property type="molecule type" value="Genomic_DNA"/>
</dbReference>
<sequence>MTTQRVLLIGGTGPTGPAIAHGLEARGFAVTILHSGKHEVHEVAHLRHLHGDVFSDDGLRAALGDETFDIAIAGYGRLRSIADVLHGRIGRLLSIGGVPVYRGFFDAAVHQPPGLPVPTREEAELATEADDGKSYRIGRTEQMLFERHPTATHFRYPYVYGPRQLAPREWCVVRRILDRRPFLILPDDGLSLIPFGYVDNLAHAVLLAVDQPDASMGEVFNCGDDEKLSIRQVVEIITDELAYDWELLSMPAAFALPARPLMMNVCTTHRVVDTSKLRERLGYRDVVPARDAVRLATRWLMANRPDRGGYEELALQDPFDYAAEDVLATWWRAATADVPDLGYAEVPGYGKSYAGPGTRNVRADTRI</sequence>
<dbReference type="InterPro" id="IPR050177">
    <property type="entry name" value="Lipid_A_modif_metabolic_enz"/>
</dbReference>
<name>A0A6J7PPU2_9ZZZZ</name>
<evidence type="ECO:0000313" key="3">
    <source>
        <dbReference type="EMBL" id="CAB5005283.1"/>
    </source>
</evidence>
<evidence type="ECO:0000259" key="1">
    <source>
        <dbReference type="Pfam" id="PF01370"/>
    </source>
</evidence>
<dbReference type="SUPFAM" id="SSF51735">
    <property type="entry name" value="NAD(P)-binding Rossmann-fold domains"/>
    <property type="match status" value="1"/>
</dbReference>
<protein>
    <submittedName>
        <fullName evidence="3">Unannotated protein</fullName>
    </submittedName>
</protein>
<dbReference type="Gene3D" id="3.40.50.720">
    <property type="entry name" value="NAD(P)-binding Rossmann-like Domain"/>
    <property type="match status" value="2"/>
</dbReference>
<organism evidence="3">
    <name type="scientific">freshwater metagenome</name>
    <dbReference type="NCBI Taxonomy" id="449393"/>
    <lineage>
        <taxon>unclassified sequences</taxon>
        <taxon>metagenomes</taxon>
        <taxon>ecological metagenomes</taxon>
    </lineage>
</organism>
<accession>A0A6J7PPU2</accession>
<reference evidence="3" key="1">
    <citation type="submission" date="2020-05" db="EMBL/GenBank/DDBJ databases">
        <authorList>
            <person name="Chiriac C."/>
            <person name="Salcher M."/>
            <person name="Ghai R."/>
            <person name="Kavagutti S V."/>
        </authorList>
    </citation>
    <scope>NUCLEOTIDE SEQUENCE</scope>
</reference>
<dbReference type="PANTHER" id="PTHR43245">
    <property type="entry name" value="BIFUNCTIONAL POLYMYXIN RESISTANCE PROTEIN ARNA"/>
    <property type="match status" value="1"/>
</dbReference>
<dbReference type="InterPro" id="IPR036291">
    <property type="entry name" value="NAD(P)-bd_dom_sf"/>
</dbReference>
<feature type="domain" description="NAD-dependent epimerase/dehydratase" evidence="1">
    <location>
        <begin position="151"/>
        <end position="223"/>
    </location>
</feature>
<gene>
    <name evidence="2" type="ORF">UFOPK2754_02703</name>
    <name evidence="3" type="ORF">UFOPK3967_01924</name>
</gene>
<dbReference type="Pfam" id="PF01370">
    <property type="entry name" value="Epimerase"/>
    <property type="match status" value="1"/>
</dbReference>
<dbReference type="InterPro" id="IPR001509">
    <property type="entry name" value="Epimerase_deHydtase"/>
</dbReference>
<proteinExistence type="predicted"/>
<dbReference type="AlphaFoldDB" id="A0A6J7PPU2"/>
<evidence type="ECO:0000313" key="2">
    <source>
        <dbReference type="EMBL" id="CAB4765073.1"/>
    </source>
</evidence>